<proteinExistence type="predicted"/>
<keyword evidence="2" id="KW-0378">Hydrolase</keyword>
<gene>
    <name evidence="2" type="ORF">CCACVL1_11426</name>
</gene>
<evidence type="ECO:0000313" key="3">
    <source>
        <dbReference type="Proteomes" id="UP000188268"/>
    </source>
</evidence>
<keyword evidence="2" id="KW-0031">Aminopeptidase</keyword>
<dbReference type="EMBL" id="AWWV01009880">
    <property type="protein sequence ID" value="OMO83345.1"/>
    <property type="molecule type" value="Genomic_DNA"/>
</dbReference>
<dbReference type="Gramene" id="OMO83345">
    <property type="protein sequence ID" value="OMO83345"/>
    <property type="gene ID" value="CCACVL1_11426"/>
</dbReference>
<dbReference type="OrthoDB" id="9995434at2759"/>
<dbReference type="GO" id="GO:0004177">
    <property type="term" value="F:aminopeptidase activity"/>
    <property type="evidence" value="ECO:0007669"/>
    <property type="project" value="UniProtKB-KW"/>
</dbReference>
<keyword evidence="1" id="KW-0472">Membrane</keyword>
<protein>
    <submittedName>
        <fullName evidence="2">Putative Xaa-Pro aminopeptidase P-like protein</fullName>
    </submittedName>
</protein>
<comment type="caution">
    <text evidence="2">The sequence shown here is derived from an EMBL/GenBank/DDBJ whole genome shotgun (WGS) entry which is preliminary data.</text>
</comment>
<keyword evidence="1" id="KW-1133">Transmembrane helix</keyword>
<dbReference type="Proteomes" id="UP000188268">
    <property type="component" value="Unassembled WGS sequence"/>
</dbReference>
<keyword evidence="3" id="KW-1185">Reference proteome</keyword>
<dbReference type="AlphaFoldDB" id="A0A1R3ILA0"/>
<dbReference type="InterPro" id="IPR050422">
    <property type="entry name" value="X-Pro_aminopeptidase_P"/>
</dbReference>
<organism evidence="2 3">
    <name type="scientific">Corchorus capsularis</name>
    <name type="common">Jute</name>
    <dbReference type="NCBI Taxonomy" id="210143"/>
    <lineage>
        <taxon>Eukaryota</taxon>
        <taxon>Viridiplantae</taxon>
        <taxon>Streptophyta</taxon>
        <taxon>Embryophyta</taxon>
        <taxon>Tracheophyta</taxon>
        <taxon>Spermatophyta</taxon>
        <taxon>Magnoliopsida</taxon>
        <taxon>eudicotyledons</taxon>
        <taxon>Gunneridae</taxon>
        <taxon>Pentapetalae</taxon>
        <taxon>rosids</taxon>
        <taxon>malvids</taxon>
        <taxon>Malvales</taxon>
        <taxon>Malvaceae</taxon>
        <taxon>Grewioideae</taxon>
        <taxon>Apeibeae</taxon>
        <taxon>Corchorus</taxon>
    </lineage>
</organism>
<keyword evidence="2" id="KW-0645">Protease</keyword>
<sequence>MVLTLRGALERVTGRHVFRGNTAIVRARLSGRSVTIAIKLRILTLALEVQMHPSNHQNKREIDIHFLLYRLAIDAYLYLLILAHFISFFQPMTTPDPCRLWPALALQINSSSISNWTDGRYFLQADKQLSSSWILMCAGNHGVPSTREWLNDVLAPGGRVGIDPVSNLSAS</sequence>
<evidence type="ECO:0000256" key="1">
    <source>
        <dbReference type="SAM" id="Phobius"/>
    </source>
</evidence>
<feature type="transmembrane region" description="Helical" evidence="1">
    <location>
        <begin position="67"/>
        <end position="89"/>
    </location>
</feature>
<dbReference type="PANTHER" id="PTHR43763">
    <property type="entry name" value="XAA-PRO AMINOPEPTIDASE 1"/>
    <property type="match status" value="1"/>
</dbReference>
<dbReference type="InterPro" id="IPR029149">
    <property type="entry name" value="Creatin/AminoP/Spt16_N"/>
</dbReference>
<evidence type="ECO:0000313" key="2">
    <source>
        <dbReference type="EMBL" id="OMO83345.1"/>
    </source>
</evidence>
<dbReference type="STRING" id="210143.A0A1R3ILA0"/>
<accession>A0A1R3ILA0</accession>
<dbReference type="PANTHER" id="PTHR43763:SF6">
    <property type="entry name" value="XAA-PRO AMINOPEPTIDASE 1"/>
    <property type="match status" value="1"/>
</dbReference>
<dbReference type="Gene3D" id="3.40.350.10">
    <property type="entry name" value="Creatinase/prolidase N-terminal domain"/>
    <property type="match status" value="1"/>
</dbReference>
<name>A0A1R3ILA0_COCAP</name>
<reference evidence="2 3" key="1">
    <citation type="submission" date="2013-09" db="EMBL/GenBank/DDBJ databases">
        <title>Corchorus capsularis genome sequencing.</title>
        <authorList>
            <person name="Alam M."/>
            <person name="Haque M.S."/>
            <person name="Islam M.S."/>
            <person name="Emdad E.M."/>
            <person name="Islam M.M."/>
            <person name="Ahmed B."/>
            <person name="Halim A."/>
            <person name="Hossen Q.M.M."/>
            <person name="Hossain M.Z."/>
            <person name="Ahmed R."/>
            <person name="Khan M.M."/>
            <person name="Islam R."/>
            <person name="Rashid M.M."/>
            <person name="Khan S.A."/>
            <person name="Rahman M.S."/>
            <person name="Alam M."/>
        </authorList>
    </citation>
    <scope>NUCLEOTIDE SEQUENCE [LARGE SCALE GENOMIC DNA]</scope>
    <source>
        <strain evidence="3">cv. CVL-1</strain>
        <tissue evidence="2">Whole seedling</tissue>
    </source>
</reference>
<keyword evidence="1" id="KW-0812">Transmembrane</keyword>